<sequence>MDWTLLSGPLTGALIGYLTNYLAVKMLFRPRKAIYIFKKRLPFTPGVITRGKDRLAKAVSRLVSETLITEEDIRGYLLSAEMENSVAEKAEEILSEKLRDEIIEKSAIKSSEYEKKREDLCLFASRAIYEAVREMPVKERITETAYREISKKLDEIKSDGMRGKVAAMMLPEEKIMAMVRSAAERFQENLDARGMDYIEPIVSEKAEQLENMTGYDIFSKAGMDREEAGEFIKNIYRNSVEKNAAKMMRHIDISDLVEEKVRSMEMAELEDMVMSMMKKELNSVVRLGALLGFVIGFINVFI</sequence>
<protein>
    <submittedName>
        <fullName evidence="7">DUF445 family protein</fullName>
    </submittedName>
</protein>
<evidence type="ECO:0000256" key="4">
    <source>
        <dbReference type="ARBA" id="ARBA00022989"/>
    </source>
</evidence>
<evidence type="ECO:0000256" key="2">
    <source>
        <dbReference type="ARBA" id="ARBA00008053"/>
    </source>
</evidence>
<proteinExistence type="inferred from homology"/>
<feature type="transmembrane region" description="Helical" evidence="6">
    <location>
        <begin position="284"/>
        <end position="301"/>
    </location>
</feature>
<dbReference type="InterPro" id="IPR007383">
    <property type="entry name" value="DUF445"/>
</dbReference>
<feature type="transmembrane region" description="Helical" evidence="6">
    <location>
        <begin position="6"/>
        <end position="28"/>
    </location>
</feature>
<reference evidence="7" key="1">
    <citation type="submission" date="2020-10" db="EMBL/GenBank/DDBJ databases">
        <authorList>
            <person name="Gilroy R."/>
        </authorList>
    </citation>
    <scope>NUCLEOTIDE SEQUENCE</scope>
    <source>
        <strain evidence="7">CHK176-22527</strain>
    </source>
</reference>
<keyword evidence="3 6" id="KW-0812">Transmembrane</keyword>
<evidence type="ECO:0000313" key="7">
    <source>
        <dbReference type="EMBL" id="HIT99409.1"/>
    </source>
</evidence>
<keyword evidence="4 6" id="KW-1133">Transmembrane helix</keyword>
<evidence type="ECO:0000256" key="3">
    <source>
        <dbReference type="ARBA" id="ARBA00022692"/>
    </source>
</evidence>
<dbReference type="EMBL" id="DVLX01000044">
    <property type="protein sequence ID" value="HIT99409.1"/>
    <property type="molecule type" value="Genomic_DNA"/>
</dbReference>
<evidence type="ECO:0000256" key="1">
    <source>
        <dbReference type="ARBA" id="ARBA00004308"/>
    </source>
</evidence>
<comment type="caution">
    <text evidence="7">The sequence shown here is derived from an EMBL/GenBank/DDBJ whole genome shotgun (WGS) entry which is preliminary data.</text>
</comment>
<organism evidence="7 8">
    <name type="scientific">Candidatus Allocopromorpha excrementavium</name>
    <dbReference type="NCBI Taxonomy" id="2840741"/>
    <lineage>
        <taxon>Bacteria</taxon>
        <taxon>Bacillati</taxon>
        <taxon>Bacillota</taxon>
        <taxon>Clostridia</taxon>
        <taxon>Eubacteriales</taxon>
        <taxon>Eubacteriaceae</taxon>
        <taxon>Eubacteriaceae incertae sedis</taxon>
        <taxon>Candidatus Allocopromorpha</taxon>
    </lineage>
</organism>
<name>A0A9D1KVG3_9FIRM</name>
<dbReference type="PANTHER" id="PTHR35791:SF1">
    <property type="entry name" value="UPF0754 MEMBRANE PROTEIN YHEB"/>
    <property type="match status" value="1"/>
</dbReference>
<accession>A0A9D1KVG3</accession>
<dbReference type="AlphaFoldDB" id="A0A9D1KVG3"/>
<dbReference type="PANTHER" id="PTHR35791">
    <property type="entry name" value="UPF0754 MEMBRANE PROTEIN YHEB"/>
    <property type="match status" value="1"/>
</dbReference>
<comment type="subcellular location">
    <subcellularLocation>
        <location evidence="1">Endomembrane system</location>
    </subcellularLocation>
</comment>
<dbReference type="Pfam" id="PF04286">
    <property type="entry name" value="DUF445"/>
    <property type="match status" value="2"/>
</dbReference>
<gene>
    <name evidence="7" type="ORF">IAD12_04040</name>
</gene>
<keyword evidence="5 6" id="KW-0472">Membrane</keyword>
<dbReference type="GO" id="GO:0012505">
    <property type="term" value="C:endomembrane system"/>
    <property type="evidence" value="ECO:0007669"/>
    <property type="project" value="UniProtKB-SubCell"/>
</dbReference>
<evidence type="ECO:0000313" key="8">
    <source>
        <dbReference type="Proteomes" id="UP000824159"/>
    </source>
</evidence>
<evidence type="ECO:0000256" key="5">
    <source>
        <dbReference type="ARBA" id="ARBA00023136"/>
    </source>
</evidence>
<evidence type="ECO:0000256" key="6">
    <source>
        <dbReference type="SAM" id="Phobius"/>
    </source>
</evidence>
<dbReference type="Proteomes" id="UP000824159">
    <property type="component" value="Unassembled WGS sequence"/>
</dbReference>
<reference evidence="7" key="2">
    <citation type="journal article" date="2021" name="PeerJ">
        <title>Extensive microbial diversity within the chicken gut microbiome revealed by metagenomics and culture.</title>
        <authorList>
            <person name="Gilroy R."/>
            <person name="Ravi A."/>
            <person name="Getino M."/>
            <person name="Pursley I."/>
            <person name="Horton D.L."/>
            <person name="Alikhan N.F."/>
            <person name="Baker D."/>
            <person name="Gharbi K."/>
            <person name="Hall N."/>
            <person name="Watson M."/>
            <person name="Adriaenssens E.M."/>
            <person name="Foster-Nyarko E."/>
            <person name="Jarju S."/>
            <person name="Secka A."/>
            <person name="Antonio M."/>
            <person name="Oren A."/>
            <person name="Chaudhuri R.R."/>
            <person name="La Ragione R."/>
            <person name="Hildebrand F."/>
            <person name="Pallen M.J."/>
        </authorList>
    </citation>
    <scope>NUCLEOTIDE SEQUENCE</scope>
    <source>
        <strain evidence="7">CHK176-22527</strain>
    </source>
</reference>
<comment type="similarity">
    <text evidence="2">Belongs to the UPF0754 family.</text>
</comment>